<organism evidence="2 3">
    <name type="scientific">Flagellimonas allohymeniacidonis</name>
    <dbReference type="NCBI Taxonomy" id="2517819"/>
    <lineage>
        <taxon>Bacteria</taxon>
        <taxon>Pseudomonadati</taxon>
        <taxon>Bacteroidota</taxon>
        <taxon>Flavobacteriia</taxon>
        <taxon>Flavobacteriales</taxon>
        <taxon>Flavobacteriaceae</taxon>
        <taxon>Flagellimonas</taxon>
    </lineage>
</organism>
<sequence length="292" mass="33356">MAMLTYNIKRNNSINATKIFQFLKRIFFGRFMVLWKNPLSQDKMKAWNEALVHSASGAMIKIFYSKPRTVPRPKGIMVLGHPMGKEAKGYFIKRGHTDILIENGYHVTVFDFNGFGQSSMGSFAFHEDILAVGAFIRQIYPGLPIGYHGISLGGQSGILALARNRNIFDFAIIEATTTTLYEFWRHYPLQYLLLSAGKFILPKSAKGYNFIKRSSDIKDVKDFLMVYSLDDKYTPVKMAKKYQQHISGSVEIWVAKSGGHAEIAKSSHNKEYFKHIVQFIDTSIEKSKWNQE</sequence>
<dbReference type="EMBL" id="SGIU01000001">
    <property type="protein sequence ID" value="TAI49565.1"/>
    <property type="molecule type" value="Genomic_DNA"/>
</dbReference>
<evidence type="ECO:0000259" key="1">
    <source>
        <dbReference type="Pfam" id="PF12146"/>
    </source>
</evidence>
<reference evidence="2 3" key="1">
    <citation type="submission" date="2019-02" db="EMBL/GenBank/DDBJ databases">
        <title>Draft genome sequence of Muricauda sp. 176CP4-71.</title>
        <authorList>
            <person name="Park J.-S."/>
        </authorList>
    </citation>
    <scope>NUCLEOTIDE SEQUENCE [LARGE SCALE GENOMIC DNA]</scope>
    <source>
        <strain evidence="2 3">176CP4-71</strain>
    </source>
</reference>
<dbReference type="Pfam" id="PF12146">
    <property type="entry name" value="Hydrolase_4"/>
    <property type="match status" value="1"/>
</dbReference>
<dbReference type="Proteomes" id="UP000291981">
    <property type="component" value="Unassembled WGS sequence"/>
</dbReference>
<accession>A0A4Q8QGA1</accession>
<gene>
    <name evidence="2" type="ORF">EW142_07135</name>
</gene>
<evidence type="ECO:0000313" key="3">
    <source>
        <dbReference type="Proteomes" id="UP000291981"/>
    </source>
</evidence>
<dbReference type="OrthoDB" id="636008at2"/>
<dbReference type="InterPro" id="IPR029058">
    <property type="entry name" value="AB_hydrolase_fold"/>
</dbReference>
<keyword evidence="3" id="KW-1185">Reference proteome</keyword>
<dbReference type="PANTHER" id="PTHR12277:SF81">
    <property type="entry name" value="PROTEIN ABHD13"/>
    <property type="match status" value="1"/>
</dbReference>
<dbReference type="RefSeq" id="WP_130611694.1">
    <property type="nucleotide sequence ID" value="NZ_SGIU01000001.1"/>
</dbReference>
<name>A0A4Q8QGA1_9FLAO</name>
<proteinExistence type="predicted"/>
<dbReference type="AlphaFoldDB" id="A0A4Q8QGA1"/>
<dbReference type="Gene3D" id="3.40.50.1820">
    <property type="entry name" value="alpha/beta hydrolase"/>
    <property type="match status" value="1"/>
</dbReference>
<comment type="caution">
    <text evidence="2">The sequence shown here is derived from an EMBL/GenBank/DDBJ whole genome shotgun (WGS) entry which is preliminary data.</text>
</comment>
<dbReference type="PANTHER" id="PTHR12277">
    <property type="entry name" value="ALPHA/BETA HYDROLASE DOMAIN-CONTAINING PROTEIN"/>
    <property type="match status" value="1"/>
</dbReference>
<evidence type="ECO:0000313" key="2">
    <source>
        <dbReference type="EMBL" id="TAI49565.1"/>
    </source>
</evidence>
<dbReference type="InterPro" id="IPR022742">
    <property type="entry name" value="Hydrolase_4"/>
</dbReference>
<dbReference type="SUPFAM" id="SSF53474">
    <property type="entry name" value="alpha/beta-Hydrolases"/>
    <property type="match status" value="1"/>
</dbReference>
<feature type="domain" description="Serine aminopeptidase S33" evidence="1">
    <location>
        <begin position="72"/>
        <end position="179"/>
    </location>
</feature>
<protein>
    <recommendedName>
        <fullName evidence="1">Serine aminopeptidase S33 domain-containing protein</fullName>
    </recommendedName>
</protein>